<gene>
    <name evidence="1" type="ORF">MettiDRAFT_1814</name>
</gene>
<reference evidence="1 2" key="1">
    <citation type="submission" date="2013-08" db="EMBL/GenBank/DDBJ databases">
        <authorList>
            <consortium name="DOE Joint Genome Institute"/>
            <person name="Eisen J."/>
            <person name="Huntemann M."/>
            <person name="Han J."/>
            <person name="Chen A."/>
            <person name="Kyrpides N."/>
            <person name="Mavromatis K."/>
            <person name="Markowitz V."/>
            <person name="Palaniappan K."/>
            <person name="Ivanova N."/>
            <person name="Schaumberg A."/>
            <person name="Pati A."/>
            <person name="Liolios K."/>
            <person name="Nordberg H.P."/>
            <person name="Cantor M.N."/>
            <person name="Hua S.X."/>
            <person name="Woyke T."/>
        </authorList>
    </citation>
    <scope>NUCLEOTIDE SEQUENCE [LARGE SCALE GENOMIC DNA]</scope>
    <source>
        <strain evidence="1 2">DSM 2278</strain>
    </source>
</reference>
<evidence type="ECO:0000313" key="2">
    <source>
        <dbReference type="Proteomes" id="UP000019483"/>
    </source>
</evidence>
<accession>W9DRI1</accession>
<dbReference type="AlphaFoldDB" id="W9DRI1"/>
<dbReference type="RefSeq" id="WP_023845483.1">
    <property type="nucleotide sequence ID" value="NZ_AZAJ01000001.1"/>
</dbReference>
<sequence>MQGVDEITTYTAYGGLYRGKDEKNFTYSSGPFLKLKADTNKITIKGILTRVEIRKENVVVIRRHKKIRKQDDSVQTHVGFLIEHNKMNEKPYIAFIPSFGKKIFENLKSLGYNVVD</sequence>
<proteinExistence type="predicted"/>
<dbReference type="OrthoDB" id="375573at2157"/>
<evidence type="ECO:0000313" key="1">
    <source>
        <dbReference type="EMBL" id="ETA68348.1"/>
    </source>
</evidence>
<keyword evidence="2" id="KW-1185">Reference proteome</keyword>
<organism evidence="1 2">
    <name type="scientific">Methanolobus tindarius DSM 2278</name>
    <dbReference type="NCBI Taxonomy" id="1090322"/>
    <lineage>
        <taxon>Archaea</taxon>
        <taxon>Methanobacteriati</taxon>
        <taxon>Methanobacteriota</taxon>
        <taxon>Stenosarchaea group</taxon>
        <taxon>Methanomicrobia</taxon>
        <taxon>Methanosarcinales</taxon>
        <taxon>Methanosarcinaceae</taxon>
        <taxon>Methanolobus</taxon>
    </lineage>
</organism>
<dbReference type="EMBL" id="AZAJ01000001">
    <property type="protein sequence ID" value="ETA68348.1"/>
    <property type="molecule type" value="Genomic_DNA"/>
</dbReference>
<protein>
    <submittedName>
        <fullName evidence="1">Uncharacterized protein</fullName>
    </submittedName>
</protein>
<dbReference type="Proteomes" id="UP000019483">
    <property type="component" value="Unassembled WGS sequence"/>
</dbReference>
<name>W9DRI1_METTI</name>
<comment type="caution">
    <text evidence="1">The sequence shown here is derived from an EMBL/GenBank/DDBJ whole genome shotgun (WGS) entry which is preliminary data.</text>
</comment>